<reference evidence="3 4" key="2">
    <citation type="submission" date="2017-09" db="EMBL/GenBank/DDBJ databases">
        <authorList>
            <person name="Lee N."/>
            <person name="Cho B.-K."/>
        </authorList>
    </citation>
    <scope>NUCLEOTIDE SEQUENCE [LARGE SCALE GENOMIC DNA]</scope>
    <source>
        <strain evidence="3 4">ATCC 19740</strain>
    </source>
</reference>
<evidence type="ECO:0000313" key="5">
    <source>
        <dbReference type="Proteomes" id="UP000642014"/>
    </source>
</evidence>
<sequence>MRPQRFSDFVVDIVKNSPTADGVRTLAESGDTKHPFGVVITVGTAESRWQFTGQLPEGAKHEGFLDEPVTGTPVPAGEPPRKTDSPEAWLAAALAQAASPEIASVERWSTQPEAVSQTGLTVTFHNGARVFARTF</sequence>
<reference evidence="2 5" key="1">
    <citation type="journal article" date="2014" name="Int. J. Syst. Evol. Microbiol.">
        <title>Complete genome sequence of Corynebacterium casei LMG S-19264T (=DSM 44701T), isolated from a smear-ripened cheese.</title>
        <authorList>
            <consortium name="US DOE Joint Genome Institute (JGI-PGF)"/>
            <person name="Walter F."/>
            <person name="Albersmeier A."/>
            <person name="Kalinowski J."/>
            <person name="Ruckert C."/>
        </authorList>
    </citation>
    <scope>NUCLEOTIDE SEQUENCE [LARGE SCALE GENOMIC DNA]</scope>
    <source>
        <strain evidence="2 5">JCM 4205</strain>
    </source>
</reference>
<feature type="region of interest" description="Disordered" evidence="1">
    <location>
        <begin position="59"/>
        <end position="85"/>
    </location>
</feature>
<dbReference type="AlphaFoldDB" id="A0AAV4KRC8"/>
<dbReference type="RefSeq" id="WP_062756040.1">
    <property type="nucleotide sequence ID" value="NZ_BMSJ01000010.1"/>
</dbReference>
<protein>
    <submittedName>
        <fullName evidence="2">Uncharacterized protein</fullName>
    </submittedName>
</protein>
<accession>A0AAV4KRC8</accession>
<dbReference type="EMBL" id="CP023693">
    <property type="protein sequence ID" value="QEV32578.1"/>
    <property type="molecule type" value="Genomic_DNA"/>
</dbReference>
<name>A0AAV4KRC8_9ACTN</name>
<proteinExistence type="predicted"/>
<keyword evidence="4" id="KW-1185">Reference proteome</keyword>
<evidence type="ECO:0000256" key="1">
    <source>
        <dbReference type="SAM" id="MobiDB-lite"/>
    </source>
</evidence>
<evidence type="ECO:0000313" key="2">
    <source>
        <dbReference type="EMBL" id="GGR41293.1"/>
    </source>
</evidence>
<reference evidence="2" key="3">
    <citation type="submission" date="2023-08" db="EMBL/GenBank/DDBJ databases">
        <authorList>
            <person name="Sun Q."/>
            <person name="Ohkuma M."/>
        </authorList>
    </citation>
    <scope>NUCLEOTIDE SEQUENCE</scope>
    <source>
        <strain evidence="2">JCM 4205</strain>
    </source>
</reference>
<dbReference type="Proteomes" id="UP000326029">
    <property type="component" value="Chromosome"/>
</dbReference>
<organism evidence="2 5">
    <name type="scientific">Streptomyces cinereoruber</name>
    <dbReference type="NCBI Taxonomy" id="67260"/>
    <lineage>
        <taxon>Bacteria</taxon>
        <taxon>Bacillati</taxon>
        <taxon>Actinomycetota</taxon>
        <taxon>Actinomycetes</taxon>
        <taxon>Kitasatosporales</taxon>
        <taxon>Streptomycetaceae</taxon>
        <taxon>Streptomyces</taxon>
    </lineage>
</organism>
<gene>
    <name evidence="3" type="ORF">CP977_10630</name>
    <name evidence="2" type="ORF">GCM10010497_50680</name>
</gene>
<dbReference type="EMBL" id="BMSJ01000010">
    <property type="protein sequence ID" value="GGR41293.1"/>
    <property type="molecule type" value="Genomic_DNA"/>
</dbReference>
<dbReference type="GeneID" id="95454225"/>
<dbReference type="Proteomes" id="UP000642014">
    <property type="component" value="Unassembled WGS sequence"/>
</dbReference>
<evidence type="ECO:0000313" key="4">
    <source>
        <dbReference type="Proteomes" id="UP000326029"/>
    </source>
</evidence>
<evidence type="ECO:0000313" key="3">
    <source>
        <dbReference type="EMBL" id="QEV32578.1"/>
    </source>
</evidence>